<feature type="domain" description="VanZ-like" evidence="2">
    <location>
        <begin position="33"/>
        <end position="163"/>
    </location>
</feature>
<feature type="transmembrane region" description="Helical" evidence="1">
    <location>
        <begin position="112"/>
        <end position="128"/>
    </location>
</feature>
<evidence type="ECO:0000313" key="3">
    <source>
        <dbReference type="EMBL" id="KCZ72457.1"/>
    </source>
</evidence>
<sequence length="183" mass="20758">MIPKLLTYIKKLKGSYDQGKRTGLIFKIFLSLTILYAFLIFYLSSLSDLRIPEELLILFNSSIRSPNHSDYLILLAPLYPLIKQPDKVAHILLYFGFGILLFLTMRSMHNTISRAVILALLIGLLYGASDEFHQMFVDGRTSSIMDLVADITGLILAQVIILIAYAIIAIFSHVWTGFWKLSE</sequence>
<name>A0A062V576_9EURY</name>
<feature type="transmembrane region" description="Helical" evidence="1">
    <location>
        <begin position="148"/>
        <end position="171"/>
    </location>
</feature>
<keyword evidence="1" id="KW-0812">Transmembrane</keyword>
<keyword evidence="1" id="KW-0472">Membrane</keyword>
<evidence type="ECO:0000259" key="2">
    <source>
        <dbReference type="Pfam" id="PF04892"/>
    </source>
</evidence>
<dbReference type="Proteomes" id="UP000027153">
    <property type="component" value="Unassembled WGS sequence"/>
</dbReference>
<comment type="caution">
    <text evidence="3">The sequence shown here is derived from an EMBL/GenBank/DDBJ whole genome shotgun (WGS) entry which is preliminary data.</text>
</comment>
<dbReference type="PANTHER" id="PTHR28008">
    <property type="entry name" value="DOMAIN PROTEIN, PUTATIVE (AFU_ORTHOLOGUE AFUA_3G10980)-RELATED"/>
    <property type="match status" value="1"/>
</dbReference>
<feature type="transmembrane region" description="Helical" evidence="1">
    <location>
        <begin position="21"/>
        <end position="43"/>
    </location>
</feature>
<dbReference type="AlphaFoldDB" id="A0A062V576"/>
<dbReference type="RefSeq" id="WP_052368563.1">
    <property type="nucleotide sequence ID" value="NZ_JMIY01000002.1"/>
</dbReference>
<gene>
    <name evidence="3" type="ORF">ANME2D_00884</name>
</gene>
<feature type="transmembrane region" description="Helical" evidence="1">
    <location>
        <begin position="88"/>
        <end position="105"/>
    </location>
</feature>
<dbReference type="NCBIfam" id="NF037970">
    <property type="entry name" value="vanZ_1"/>
    <property type="match status" value="1"/>
</dbReference>
<organism evidence="3 4">
    <name type="scientific">Candidatus Methanoperedens nitratireducens</name>
    <dbReference type="NCBI Taxonomy" id="1392998"/>
    <lineage>
        <taxon>Archaea</taxon>
        <taxon>Methanobacteriati</taxon>
        <taxon>Methanobacteriota</taxon>
        <taxon>Stenosarchaea group</taxon>
        <taxon>Methanomicrobia</taxon>
        <taxon>Methanosarcinales</taxon>
        <taxon>ANME-2 cluster</taxon>
        <taxon>Candidatus Methanoperedentaceae</taxon>
        <taxon>Candidatus Methanoperedens</taxon>
    </lineage>
</organism>
<dbReference type="PROSITE" id="PS50244">
    <property type="entry name" value="S5A_REDUCTASE"/>
    <property type="match status" value="1"/>
</dbReference>
<dbReference type="Pfam" id="PF04892">
    <property type="entry name" value="VanZ"/>
    <property type="match status" value="1"/>
</dbReference>
<evidence type="ECO:0000256" key="1">
    <source>
        <dbReference type="SAM" id="Phobius"/>
    </source>
</evidence>
<proteinExistence type="predicted"/>
<keyword evidence="1" id="KW-1133">Transmembrane helix</keyword>
<dbReference type="InterPro" id="IPR006976">
    <property type="entry name" value="VanZ-like"/>
</dbReference>
<evidence type="ECO:0000313" key="4">
    <source>
        <dbReference type="Proteomes" id="UP000027153"/>
    </source>
</evidence>
<reference evidence="3 4" key="1">
    <citation type="journal article" date="2013" name="Nature">
        <title>Anaerobic oxidation of methane coupled to nitrate reduction in a novel archaeal lineage.</title>
        <authorList>
            <person name="Haroon M.F."/>
            <person name="Hu S."/>
            <person name="Shi Y."/>
            <person name="Imelfort M."/>
            <person name="Keller J."/>
            <person name="Hugenholtz P."/>
            <person name="Yuan Z."/>
            <person name="Tyson G.W."/>
        </authorList>
    </citation>
    <scope>NUCLEOTIDE SEQUENCE [LARGE SCALE GENOMIC DNA]</scope>
    <source>
        <strain evidence="3 4">ANME-2d</strain>
    </source>
</reference>
<accession>A0A062V576</accession>
<keyword evidence="4" id="KW-1185">Reference proteome</keyword>
<dbReference type="EMBL" id="JMIY01000002">
    <property type="protein sequence ID" value="KCZ72457.1"/>
    <property type="molecule type" value="Genomic_DNA"/>
</dbReference>
<protein>
    <submittedName>
        <fullName evidence="3">Putative integral membrane protein</fullName>
    </submittedName>
</protein>
<dbReference type="PANTHER" id="PTHR28008:SF1">
    <property type="entry name" value="DOMAIN PROTEIN, PUTATIVE (AFU_ORTHOLOGUE AFUA_3G10980)-RELATED"/>
    <property type="match status" value="1"/>
</dbReference>